<dbReference type="InterPro" id="IPR046347">
    <property type="entry name" value="bZIP_sf"/>
</dbReference>
<gene>
    <name evidence="3" type="ORF">CCAE0312_LOCUS2352</name>
    <name evidence="4" type="ORF">CCAE0312_LOCUS2353</name>
</gene>
<dbReference type="InterPro" id="IPR004827">
    <property type="entry name" value="bZIP"/>
</dbReference>
<dbReference type="EMBL" id="HBGH01004244">
    <property type="protein sequence ID" value="CAD9230093.1"/>
    <property type="molecule type" value="Transcribed_RNA"/>
</dbReference>
<sequence>METFKTEKGLVFSGETGVGLAPFDAEVIQVGREANIWSDALDVLLDESDPLSSQKRFQVPQITPRGISDIAASFLDKAPELNDSTIFQFVDTDSSYLLRQGNLTSNLPTEEPVYPSSPELKSSGTQVKKATRTRNAASRPSAGQVMSEIDKHQLRRIKNRESVEKCRQKRRAVIEQVERSVKHLVVENQELRKVAFEISKYISDMRAVLSIHGAQSAPLF</sequence>
<accession>A0A6T6B365</accession>
<evidence type="ECO:0000259" key="2">
    <source>
        <dbReference type="PROSITE" id="PS50217"/>
    </source>
</evidence>
<protein>
    <recommendedName>
        <fullName evidence="2">BZIP domain-containing protein</fullName>
    </recommendedName>
</protein>
<dbReference type="EMBL" id="HBGH01004243">
    <property type="protein sequence ID" value="CAD9230091.1"/>
    <property type="molecule type" value="Transcribed_RNA"/>
</dbReference>
<evidence type="ECO:0000313" key="4">
    <source>
        <dbReference type="EMBL" id="CAD9230093.1"/>
    </source>
</evidence>
<dbReference type="AlphaFoldDB" id="A0A6T6B365"/>
<dbReference type="CDD" id="cd14686">
    <property type="entry name" value="bZIP"/>
    <property type="match status" value="1"/>
</dbReference>
<evidence type="ECO:0000256" key="1">
    <source>
        <dbReference type="SAM" id="MobiDB-lite"/>
    </source>
</evidence>
<dbReference type="GO" id="GO:0003700">
    <property type="term" value="F:DNA-binding transcription factor activity"/>
    <property type="evidence" value="ECO:0007669"/>
    <property type="project" value="InterPro"/>
</dbReference>
<dbReference type="SUPFAM" id="SSF57959">
    <property type="entry name" value="Leucine zipper domain"/>
    <property type="match status" value="1"/>
</dbReference>
<evidence type="ECO:0000313" key="3">
    <source>
        <dbReference type="EMBL" id="CAD9230091.1"/>
    </source>
</evidence>
<name>A0A6T6B365_9RHOD</name>
<dbReference type="SMART" id="SM00338">
    <property type="entry name" value="BRLZ"/>
    <property type="match status" value="1"/>
</dbReference>
<reference evidence="3" key="1">
    <citation type="submission" date="2021-01" db="EMBL/GenBank/DDBJ databases">
        <authorList>
            <person name="Corre E."/>
            <person name="Pelletier E."/>
            <person name="Niang G."/>
            <person name="Scheremetjew M."/>
            <person name="Finn R."/>
            <person name="Kale V."/>
            <person name="Holt S."/>
            <person name="Cochrane G."/>
            <person name="Meng A."/>
            <person name="Brown T."/>
            <person name="Cohen L."/>
        </authorList>
    </citation>
    <scope>NUCLEOTIDE SEQUENCE</scope>
    <source>
        <strain evidence="3">SAG 36.94</strain>
    </source>
</reference>
<feature type="domain" description="BZIP" evidence="2">
    <location>
        <begin position="149"/>
        <end position="212"/>
    </location>
</feature>
<proteinExistence type="predicted"/>
<feature type="region of interest" description="Disordered" evidence="1">
    <location>
        <begin position="107"/>
        <end position="146"/>
    </location>
</feature>
<feature type="compositionally biased region" description="Polar residues" evidence="1">
    <location>
        <begin position="119"/>
        <end position="138"/>
    </location>
</feature>
<organism evidence="3">
    <name type="scientific">Compsopogon caeruleus</name>
    <dbReference type="NCBI Taxonomy" id="31354"/>
    <lineage>
        <taxon>Eukaryota</taxon>
        <taxon>Rhodophyta</taxon>
        <taxon>Compsopogonophyceae</taxon>
        <taxon>Compsopogonales</taxon>
        <taxon>Compsopogonaceae</taxon>
        <taxon>Compsopogon</taxon>
    </lineage>
</organism>
<dbReference type="PROSITE" id="PS50217">
    <property type="entry name" value="BZIP"/>
    <property type="match status" value="1"/>
</dbReference>
<dbReference type="Gene3D" id="1.20.5.170">
    <property type="match status" value="1"/>
</dbReference>
<dbReference type="Pfam" id="PF00170">
    <property type="entry name" value="bZIP_1"/>
    <property type="match status" value="1"/>
</dbReference>